<dbReference type="EMBL" id="HACG01044347">
    <property type="protein sequence ID" value="CEK91212.1"/>
    <property type="molecule type" value="Transcribed_RNA"/>
</dbReference>
<dbReference type="PANTHER" id="PTHR43975:SF2">
    <property type="entry name" value="EG:BACR7A4.14 PROTEIN-RELATED"/>
    <property type="match status" value="1"/>
</dbReference>
<dbReference type="Pfam" id="PF13561">
    <property type="entry name" value="adh_short_C2"/>
    <property type="match status" value="1"/>
</dbReference>
<dbReference type="PANTHER" id="PTHR43975">
    <property type="entry name" value="ZGC:101858"/>
    <property type="match status" value="1"/>
</dbReference>
<feature type="non-terminal residue" evidence="1">
    <location>
        <position position="1"/>
    </location>
</feature>
<reference evidence="1" key="1">
    <citation type="submission" date="2014-12" db="EMBL/GenBank/DDBJ databases">
        <title>Insight into the proteome of Arion vulgaris.</title>
        <authorList>
            <person name="Aradska J."/>
            <person name="Bulat T."/>
            <person name="Smidak R."/>
            <person name="Sarate P."/>
            <person name="Gangsoo J."/>
            <person name="Sialana F."/>
            <person name="Bilban M."/>
            <person name="Lubec G."/>
        </authorList>
    </citation>
    <scope>NUCLEOTIDE SEQUENCE</scope>
    <source>
        <tissue evidence="1">Skin</tissue>
    </source>
</reference>
<organism evidence="1">
    <name type="scientific">Arion vulgaris</name>
    <dbReference type="NCBI Taxonomy" id="1028688"/>
    <lineage>
        <taxon>Eukaryota</taxon>
        <taxon>Metazoa</taxon>
        <taxon>Spiralia</taxon>
        <taxon>Lophotrochozoa</taxon>
        <taxon>Mollusca</taxon>
        <taxon>Gastropoda</taxon>
        <taxon>Heterobranchia</taxon>
        <taxon>Euthyneura</taxon>
        <taxon>Panpulmonata</taxon>
        <taxon>Eupulmonata</taxon>
        <taxon>Stylommatophora</taxon>
        <taxon>Helicina</taxon>
        <taxon>Arionoidea</taxon>
        <taxon>Arionidae</taxon>
        <taxon>Arion</taxon>
    </lineage>
</organism>
<name>A0A0B7BE86_9EUPU</name>
<dbReference type="InterPro" id="IPR036291">
    <property type="entry name" value="NAD(P)-bd_dom_sf"/>
</dbReference>
<proteinExistence type="predicted"/>
<dbReference type="AlphaFoldDB" id="A0A0B7BE86"/>
<accession>A0A0B7BE86</accession>
<gene>
    <name evidence="1" type="primary">ORF181543</name>
</gene>
<dbReference type="InterPro" id="IPR002347">
    <property type="entry name" value="SDR_fam"/>
</dbReference>
<sequence length="169" mass="18566">LLKCSEETYDEIMDTNLKSTFFLIKQAVPHLEKSKGNIVNISSLASLVMFPGGIVYALSKVALDYLTRSLAFDLGPKGIRVNSVNTSYIRTRILRHHGENVDQANATLTKFELSKQLLHLNDRVLTFEDVTAAVTFLASDAAGFINGEIVKVDGGRHLAGPASKRYAKL</sequence>
<dbReference type="Gene3D" id="3.40.50.720">
    <property type="entry name" value="NAD(P)-binding Rossmann-like Domain"/>
    <property type="match status" value="1"/>
</dbReference>
<dbReference type="SUPFAM" id="SSF51735">
    <property type="entry name" value="NAD(P)-binding Rossmann-fold domains"/>
    <property type="match status" value="1"/>
</dbReference>
<protein>
    <submittedName>
        <fullName evidence="1">Uncharacterized protein</fullName>
    </submittedName>
</protein>
<dbReference type="PRINTS" id="PR00081">
    <property type="entry name" value="GDHRDH"/>
</dbReference>
<evidence type="ECO:0000313" key="1">
    <source>
        <dbReference type="EMBL" id="CEK91212.1"/>
    </source>
</evidence>